<dbReference type="PANTHER" id="PTHR13743:SF112">
    <property type="entry name" value="BEACH DOMAIN-CONTAINING PROTEIN"/>
    <property type="match status" value="1"/>
</dbReference>
<feature type="domain" description="BEACH-type PH" evidence="4">
    <location>
        <begin position="1893"/>
        <end position="1996"/>
    </location>
</feature>
<dbReference type="SUPFAM" id="SSF50729">
    <property type="entry name" value="PH domain-like"/>
    <property type="match status" value="1"/>
</dbReference>
<keyword evidence="6" id="KW-1185">Reference proteome</keyword>
<dbReference type="Gene3D" id="1.10.1540.10">
    <property type="entry name" value="BEACH domain"/>
    <property type="match status" value="1"/>
</dbReference>
<dbReference type="InterPro" id="IPR015943">
    <property type="entry name" value="WD40/YVTN_repeat-like_dom_sf"/>
</dbReference>
<dbReference type="VEuPathDB" id="TrichDB:TVAGG3_0828050"/>
<dbReference type="InterPro" id="IPR016024">
    <property type="entry name" value="ARM-type_fold"/>
</dbReference>
<reference evidence="5" key="1">
    <citation type="submission" date="2006-10" db="EMBL/GenBank/DDBJ databases">
        <authorList>
            <person name="Amadeo P."/>
            <person name="Zhao Q."/>
            <person name="Wortman J."/>
            <person name="Fraser-Liggett C."/>
            <person name="Carlton J."/>
        </authorList>
    </citation>
    <scope>NUCLEOTIDE SEQUENCE</scope>
    <source>
        <strain evidence="5">G3</strain>
    </source>
</reference>
<accession>A2F923</accession>
<dbReference type="InterPro" id="IPR023362">
    <property type="entry name" value="PH-BEACH_dom"/>
</dbReference>
<dbReference type="VEuPathDB" id="TrichDB:TVAG_090870"/>
<dbReference type="InterPro" id="IPR011993">
    <property type="entry name" value="PH-like_dom_sf"/>
</dbReference>
<dbReference type="InterPro" id="IPR050865">
    <property type="entry name" value="BEACH_Domain"/>
</dbReference>
<dbReference type="Gene3D" id="2.30.29.30">
    <property type="entry name" value="Pleckstrin-homology domain (PH domain)/Phosphotyrosine-binding domain (PTB)"/>
    <property type="match status" value="1"/>
</dbReference>
<dbReference type="InterPro" id="IPR036322">
    <property type="entry name" value="WD40_repeat_dom_sf"/>
</dbReference>
<reference evidence="5" key="2">
    <citation type="journal article" date="2007" name="Science">
        <title>Draft genome sequence of the sexually transmitted pathogen Trichomonas vaginalis.</title>
        <authorList>
            <person name="Carlton J.M."/>
            <person name="Hirt R.P."/>
            <person name="Silva J.C."/>
            <person name="Delcher A.L."/>
            <person name="Schatz M."/>
            <person name="Zhao Q."/>
            <person name="Wortman J.R."/>
            <person name="Bidwell S.L."/>
            <person name="Alsmark U.C.M."/>
            <person name="Besteiro S."/>
            <person name="Sicheritz-Ponten T."/>
            <person name="Noel C.J."/>
            <person name="Dacks J.B."/>
            <person name="Foster P.G."/>
            <person name="Simillion C."/>
            <person name="Van de Peer Y."/>
            <person name="Miranda-Saavedra D."/>
            <person name="Barton G.J."/>
            <person name="Westrop G.D."/>
            <person name="Mueller S."/>
            <person name="Dessi D."/>
            <person name="Fiori P.L."/>
            <person name="Ren Q."/>
            <person name="Paulsen I."/>
            <person name="Zhang H."/>
            <person name="Bastida-Corcuera F.D."/>
            <person name="Simoes-Barbosa A."/>
            <person name="Brown M.T."/>
            <person name="Hayes R.D."/>
            <person name="Mukherjee M."/>
            <person name="Okumura C.Y."/>
            <person name="Schneider R."/>
            <person name="Smith A.J."/>
            <person name="Vanacova S."/>
            <person name="Villalvazo M."/>
            <person name="Haas B.J."/>
            <person name="Pertea M."/>
            <person name="Feldblyum T.V."/>
            <person name="Utterback T.R."/>
            <person name="Shu C.L."/>
            <person name="Osoegawa K."/>
            <person name="de Jong P.J."/>
            <person name="Hrdy I."/>
            <person name="Horvathova L."/>
            <person name="Zubacova Z."/>
            <person name="Dolezal P."/>
            <person name="Malik S.B."/>
            <person name="Logsdon J.M. Jr."/>
            <person name="Henze K."/>
            <person name="Gupta A."/>
            <person name="Wang C.C."/>
            <person name="Dunne R.L."/>
            <person name="Upcroft J.A."/>
            <person name="Upcroft P."/>
            <person name="White O."/>
            <person name="Salzberg S.L."/>
            <person name="Tang P."/>
            <person name="Chiu C.-H."/>
            <person name="Lee Y.-S."/>
            <person name="Embley T.M."/>
            <person name="Coombs G.H."/>
            <person name="Mottram J.C."/>
            <person name="Tachezy J."/>
            <person name="Fraser-Liggett C.M."/>
            <person name="Johnson P.J."/>
        </authorList>
    </citation>
    <scope>NUCLEOTIDE SEQUENCE [LARGE SCALE GENOMIC DNA]</scope>
    <source>
        <strain evidence="5">G3</strain>
    </source>
</reference>
<dbReference type="SMR" id="A2F923"/>
<feature type="domain" description="BEACH" evidence="3">
    <location>
        <begin position="2009"/>
        <end position="2297"/>
    </location>
</feature>
<gene>
    <name evidence="5" type="ORF">TVAG_090870</name>
</gene>
<dbReference type="PANTHER" id="PTHR13743">
    <property type="entry name" value="BEIGE/BEACH-RELATED"/>
    <property type="match status" value="1"/>
</dbReference>
<dbReference type="InterPro" id="IPR001680">
    <property type="entry name" value="WD40_rpt"/>
</dbReference>
<protein>
    <submittedName>
        <fullName evidence="5">Beige/BEACH domain containing protein</fullName>
    </submittedName>
</protein>
<organism evidence="5 6">
    <name type="scientific">Trichomonas vaginalis (strain ATCC PRA-98 / G3)</name>
    <dbReference type="NCBI Taxonomy" id="412133"/>
    <lineage>
        <taxon>Eukaryota</taxon>
        <taxon>Metamonada</taxon>
        <taxon>Parabasalia</taxon>
        <taxon>Trichomonadida</taxon>
        <taxon>Trichomonadidae</taxon>
        <taxon>Trichomonas</taxon>
    </lineage>
</organism>
<evidence type="ECO:0000256" key="1">
    <source>
        <dbReference type="ARBA" id="ARBA00022574"/>
    </source>
</evidence>
<evidence type="ECO:0000313" key="6">
    <source>
        <dbReference type="Proteomes" id="UP000001542"/>
    </source>
</evidence>
<dbReference type="KEGG" id="tva:4756397"/>
<dbReference type="InterPro" id="IPR000409">
    <property type="entry name" value="BEACH_dom"/>
</dbReference>
<dbReference type="OrthoDB" id="10591430at2759"/>
<keyword evidence="2" id="KW-0677">Repeat</keyword>
<dbReference type="RefSeq" id="XP_001311528.1">
    <property type="nucleotide sequence ID" value="XM_001311527.1"/>
</dbReference>
<name>A2F923_TRIV3</name>
<dbReference type="InParanoid" id="A2F923"/>
<evidence type="ECO:0000259" key="3">
    <source>
        <dbReference type="PROSITE" id="PS50197"/>
    </source>
</evidence>
<keyword evidence="1" id="KW-0853">WD repeat</keyword>
<dbReference type="InterPro" id="IPR019775">
    <property type="entry name" value="WD40_repeat_CS"/>
</dbReference>
<dbReference type="CDD" id="cd06071">
    <property type="entry name" value="Beach"/>
    <property type="match status" value="1"/>
</dbReference>
<dbReference type="Proteomes" id="UP000001542">
    <property type="component" value="Unassembled WGS sequence"/>
</dbReference>
<dbReference type="PROSITE" id="PS51783">
    <property type="entry name" value="PH_BEACH"/>
    <property type="match status" value="1"/>
</dbReference>
<dbReference type="PROSITE" id="PS50197">
    <property type="entry name" value="BEACH"/>
    <property type="match status" value="1"/>
</dbReference>
<evidence type="ECO:0000313" key="5">
    <source>
        <dbReference type="EMBL" id="EAX98598.1"/>
    </source>
</evidence>
<dbReference type="Pfam" id="PF14844">
    <property type="entry name" value="PH_BEACH"/>
    <property type="match status" value="1"/>
</dbReference>
<dbReference type="InterPro" id="IPR031570">
    <property type="entry name" value="NBEA/BDCP_DUF4704"/>
</dbReference>
<dbReference type="SUPFAM" id="SSF48371">
    <property type="entry name" value="ARM repeat"/>
    <property type="match status" value="1"/>
</dbReference>
<dbReference type="SMART" id="SM01026">
    <property type="entry name" value="Beach"/>
    <property type="match status" value="1"/>
</dbReference>
<dbReference type="SUPFAM" id="SSF50978">
    <property type="entry name" value="WD40 repeat-like"/>
    <property type="match status" value="1"/>
</dbReference>
<dbReference type="InterPro" id="IPR036372">
    <property type="entry name" value="BEACH_dom_sf"/>
</dbReference>
<dbReference type="Gene3D" id="2.130.10.10">
    <property type="entry name" value="YVTN repeat-like/Quinoprotein amine dehydrogenase"/>
    <property type="match status" value="1"/>
</dbReference>
<dbReference type="STRING" id="5722.A2F923"/>
<dbReference type="SUPFAM" id="SSF81837">
    <property type="entry name" value="BEACH domain"/>
    <property type="match status" value="1"/>
</dbReference>
<proteinExistence type="predicted"/>
<sequence length="2623" mass="304115">MLRSLQLSFRQLRGINLSNRLHKLWVKYFTLQTPATISTLQKNHPLNGHYSNFNLSDINMKVLYTQADAIEMDPGTALPPLLNLDQPISPHYFKFAQYFITEQKNIKDNRVIVFEASAHLMRAFICFVYQTKEKIEMLNQGRDSAFLPTSFVNDFPYLIQVLMSLPSEYFSDFLYIWAQYQQYLIPLLPKLVKLDNKHSFTKALAEIFEIFNNYLSNTPEYLTESAELTSYVIAYFDASFKFNPDSSFILETFKSFCNTFSKNQNLRNIFPKEILKKYLELIIAIFNSIGKSDPKSDHQKHLNLVNTMFQVIQVLTPIPNDLLPATTGNFGIMTPIIEFLEWCSRIELQTDIIPKPCQLDPVYKTMKYPSNPFTFREESLISPILPIPKYGENAMSTIQPLYLEKSPILISILLKVATICGKSNKALSDFICGISKLLESTTSLKMQYISTVVLFSCTNASSFTQIMDQTGAWSSFITKTLFNKNTVLNDESPHIMQLKGMVQSMITRCFLAKVNDFTKLISAIVNILTADDPHNFNDIIIFMNKIVQVNPPVFIKSLLKTDLINCLLSTYFQYRELAALNLNDKIIRDCRSQIASFIFQIIDSYEVKEYIYRNDSLIEELLIFIFEKETYDKGLSILLSCLSTFKTHPLMRQLNVMLRTGLQQPMNSRWKQLIYDCFEKLTDAVHYNDESIAAFFPSSGCLNTFGLIPSIYADNESKVDSYKFVVKVLNLFIILFNKSQTFQINFSNPNAKVRQNMEKALNYIDIDETVVNCLLSLTTNSTTTLKTVSKFAELTCVDGLALLYFAVDGTVYHQPIIDFLSEVTENSISNRYQCFRSNIIQSFLTLIPHNNNPTTMKLFSQIGASYFRMNEVSLTIRLLKNVEEDYVLSLLSSMNKMTELYDKSIPRSFFHIGLEDPVFSIPPFQIQKKFTFSCEIFLEDDFNKNIKRTSFTLHLTSKNERLDLSIVEGILYLDITSKDKTKKIKLLDNLKYNVWFHLLITFEPKHITSYINYSQINRNELEDRFTFSDNIVYFSIRGQKVNIENITLFNSSLPNYLVSKLNELDDKTLSKWLILSKYSASQFNDNKCINSVTDGIVSASFNGLVVPFMISTVESIPTCGGPRIILPLFTLLDKNKNQQKFFLSLLRFTKNLASKNESLFVNQRFFRSLGHILLKMNKEFVTEQAIDELYEVYKHLHLLILKKEMIRYIWGDFAIWHDMSYELKLFMFTGVFTGLLQIDPQTFTDVIPFREFLTKFIILSEDDKSNDLIKRCWNFLFLLSQCRFESEDALSLYSSIISASNNFITLASIELLRNLLTENCQSLIEFFNANNFYHAFIQLLNSQYECTRVYGIHLLYYIHTKRKIYNLSNYDLSDVLIHGVRMFIHIDQTNLSLYITLGVMYGLLDFAQAPPMNYEFDFNKKSMKLKYPQFLPILECLLQQSDNSMISKISNLLINTFLNDDDSCYVTSEMNLWTFWLIFFSFRDKKFSEWTKVLSKVFSIKSIHHKDYDPTRDLTNIDIFCHSSNLNSTSIIRSMLMESIESSKSQKIVDYSLKFVFFVNIDDDDMLTFRKEKTFKPHEFDLLQTFAQKIILLNPDFDKGDLIYTRQTNSDPWPDFYLAIRIVRTICSMDNKIFNSPFISYNEIHISYATMCSLLIVYIYEQSRTDADPLIPVFCEKCKHSHNKEQLVNSLFILLDKYSYSCEESTILLDTLHFVDKFYQVATIETCNDITEGVVTNTINDIMRTIDIYKKNKSNFYHDQYSQVCSLMDSFFNEHQGDHFFYDMKQVYRSSIESIASDNARILRGNAKFWRDVMKNMNDQIGGPWGSDEDKREHFMAGNYLDPVGRRINMKINYHFNLHSDASLLRDNSLDEANNQKQIFVPQSQEKDETDEPNNRMNTVQIECRFITLAVNYTGTLFLGNNLVAFESSSAVSSIGMESLNKMKIIEINLDQISFILKRRYQHIDNSVEVFTTSHRSYFFFFYNDSARTNFMKQIKQMKPVNCRFIQFKDSMKFYHELSLFKKWSNGDISNYEYLYWLNILSGRSFHDLAQYPVFPWVIQDYKSEHIDLNDERIYRDLSLPIGALNKERLENLDFLYKETKGTPMAALYRFHYSTAAYVIGYLIRIEPFTSLHIDLQSGKFDYANRLFYSLDESWSSCVSKNADFRELIPELFTFPDCLLNSNKFDLGTLQDGGRVDDVVLPAWSKCASYFVAINRLALESSYVSTNLHKWIDLVFGYESRGLNAEKAHNNFHPYSYSSSITSEVLSDPSQLSFIQSHAANCGVVPDQLFQQPHQQRRFIPRISKLSISHKTFLFESKKLCTTEPSILRFSPLKDTIWVLTKFGDITQYMVPEMTVLQSMKVSLTVPSDIARLSFFEKHLVFRSNCMFFSTPFSTTCRYIDIIDKRCKEVNTFTAHSVAVTSVSMDNYNGDILAATSAGDSSLIVWNLNKFVEKCRIVAHTSPIVGVDINICSDIVCSIDYNGTIVLSSVTNGSFLHSYHLSETPSFVKISPLGFVVIVFHLHNESGDSTKLMVFDFGLRKVSEKIFEGKSTSFCMIELKDCSSYFAISFDTKYLYILNIFDLDVRCKGPVIDNVTELEYSKDDERLFVLLRNGDIYKFELFE</sequence>
<dbReference type="PROSITE" id="PS00678">
    <property type="entry name" value="WD_REPEATS_1"/>
    <property type="match status" value="1"/>
</dbReference>
<evidence type="ECO:0000259" key="4">
    <source>
        <dbReference type="PROSITE" id="PS51783"/>
    </source>
</evidence>
<dbReference type="Pfam" id="PF15787">
    <property type="entry name" value="DUF4704"/>
    <property type="match status" value="1"/>
</dbReference>
<dbReference type="EMBL" id="DS113669">
    <property type="protein sequence ID" value="EAX98598.1"/>
    <property type="molecule type" value="Genomic_DNA"/>
</dbReference>
<dbReference type="eggNOG" id="KOG1787">
    <property type="taxonomic scope" value="Eukaryota"/>
</dbReference>
<evidence type="ECO:0000256" key="2">
    <source>
        <dbReference type="ARBA" id="ARBA00022737"/>
    </source>
</evidence>
<dbReference type="Pfam" id="PF02138">
    <property type="entry name" value="Beach"/>
    <property type="match status" value="1"/>
</dbReference>
<dbReference type="SMART" id="SM00320">
    <property type="entry name" value="WD40"/>
    <property type="match status" value="2"/>
</dbReference>